<feature type="transmembrane region" description="Helical" evidence="1">
    <location>
        <begin position="250"/>
        <end position="268"/>
    </location>
</feature>
<dbReference type="InterPro" id="IPR029063">
    <property type="entry name" value="SAM-dependent_MTases_sf"/>
</dbReference>
<proteinExistence type="predicted"/>
<name>A0A1L9QKS6_9CYAN</name>
<evidence type="ECO:0000313" key="3">
    <source>
        <dbReference type="Proteomes" id="UP000183940"/>
    </source>
</evidence>
<dbReference type="Gene3D" id="3.40.50.150">
    <property type="entry name" value="Vaccinia Virus protein VP39"/>
    <property type="match status" value="1"/>
</dbReference>
<evidence type="ECO:0000313" key="2">
    <source>
        <dbReference type="EMBL" id="OJJ18113.1"/>
    </source>
</evidence>
<sequence>MKECPVCQAPLKPWRSPSLLYCEQCDIWVSDFNADVTQHSETIIEENRAQGLKQLRLSNFNTILDLLKTHGPLGNQHLCDVGCAYGWFLEAATQRGMEAVGIEPEESVALQGIAEGHTIKIGYFPDCLEDSARYDIMSFNDSLEHLPNLPAIFQACYHHLNPGDKLIINIPNSQGIFFKIAKKLAQIGYTNPWDRLWQKQYPFPHLIYVNPQNLEHYVTPYGFKLLQSQTLETIQIKGLWQRLRMDKSSGWLMSAILYVALVIIYPLIHKCPSDILLQIYQKDS</sequence>
<dbReference type="Pfam" id="PF13489">
    <property type="entry name" value="Methyltransf_23"/>
    <property type="match status" value="1"/>
</dbReference>
<reference evidence="2" key="1">
    <citation type="submission" date="2016-10" db="EMBL/GenBank/DDBJ databases">
        <title>CRISPR-Cas defence system in Roseofilum reptotaenium: evidence of a bacteriophage-cyanobacterium arms race in the coral black band disease.</title>
        <authorList>
            <person name="Buerger P."/>
            <person name="Wood-Charlson E.M."/>
            <person name="Weynberg K.D."/>
            <person name="Willis B."/>
            <person name="Van Oppen M.J."/>
        </authorList>
    </citation>
    <scope>NUCLEOTIDE SEQUENCE [LARGE SCALE GENOMIC DNA]</scope>
    <source>
        <strain evidence="2">AO1-A</strain>
    </source>
</reference>
<accession>A0A1L9QKS6</accession>
<comment type="caution">
    <text evidence="2">The sequence shown here is derived from an EMBL/GenBank/DDBJ whole genome shotgun (WGS) entry which is preliminary data.</text>
</comment>
<dbReference type="Proteomes" id="UP000183940">
    <property type="component" value="Unassembled WGS sequence"/>
</dbReference>
<gene>
    <name evidence="2" type="ORF">BI308_22615</name>
</gene>
<keyword evidence="1" id="KW-0472">Membrane</keyword>
<dbReference type="PANTHER" id="PTHR43861">
    <property type="entry name" value="TRANS-ACONITATE 2-METHYLTRANSFERASE-RELATED"/>
    <property type="match status" value="1"/>
</dbReference>
<keyword evidence="1" id="KW-0812">Transmembrane</keyword>
<organism evidence="2 3">
    <name type="scientific">Roseofilum reptotaenium AO1-A</name>
    <dbReference type="NCBI Taxonomy" id="1925591"/>
    <lineage>
        <taxon>Bacteria</taxon>
        <taxon>Bacillati</taxon>
        <taxon>Cyanobacteriota</taxon>
        <taxon>Cyanophyceae</taxon>
        <taxon>Desertifilales</taxon>
        <taxon>Desertifilaceae</taxon>
        <taxon>Roseofilum</taxon>
    </lineage>
</organism>
<dbReference type="STRING" id="1925591.BI308_22615"/>
<dbReference type="CDD" id="cd02440">
    <property type="entry name" value="AdoMet_MTases"/>
    <property type="match status" value="1"/>
</dbReference>
<protein>
    <recommendedName>
        <fullName evidence="4">Methyltransferase</fullName>
    </recommendedName>
</protein>
<dbReference type="EMBL" id="MLAW01000058">
    <property type="protein sequence ID" value="OJJ18113.1"/>
    <property type="molecule type" value="Genomic_DNA"/>
</dbReference>
<dbReference type="AlphaFoldDB" id="A0A1L9QKS6"/>
<evidence type="ECO:0008006" key="4">
    <source>
        <dbReference type="Google" id="ProtNLM"/>
    </source>
</evidence>
<keyword evidence="1" id="KW-1133">Transmembrane helix</keyword>
<keyword evidence="3" id="KW-1185">Reference proteome</keyword>
<dbReference type="SUPFAM" id="SSF53335">
    <property type="entry name" value="S-adenosyl-L-methionine-dependent methyltransferases"/>
    <property type="match status" value="1"/>
</dbReference>
<evidence type="ECO:0000256" key="1">
    <source>
        <dbReference type="SAM" id="Phobius"/>
    </source>
</evidence>